<dbReference type="InterPro" id="IPR029063">
    <property type="entry name" value="SAM-dependent_MTases_sf"/>
</dbReference>
<dbReference type="EMBL" id="ML170162">
    <property type="protein sequence ID" value="TDL26106.1"/>
    <property type="molecule type" value="Genomic_DNA"/>
</dbReference>
<proteinExistence type="predicted"/>
<dbReference type="PANTHER" id="PTHR43591:SF24">
    <property type="entry name" value="2-METHOXY-6-POLYPRENYL-1,4-BENZOQUINOL METHYLASE, MITOCHONDRIAL"/>
    <property type="match status" value="1"/>
</dbReference>
<dbReference type="SUPFAM" id="SSF53335">
    <property type="entry name" value="S-adenosyl-L-methionine-dependent methyltransferases"/>
    <property type="match status" value="1"/>
</dbReference>
<dbReference type="Gene3D" id="3.40.50.150">
    <property type="entry name" value="Vaccinia Virus protein VP39"/>
    <property type="match status" value="1"/>
</dbReference>
<dbReference type="VEuPathDB" id="FungiDB:BD410DRAFT_784134"/>
<gene>
    <name evidence="2" type="ORF">BD410DRAFT_784134</name>
</gene>
<keyword evidence="2" id="KW-0489">Methyltransferase</keyword>
<dbReference type="Pfam" id="PF13489">
    <property type="entry name" value="Methyltransf_23"/>
    <property type="match status" value="1"/>
</dbReference>
<protein>
    <submittedName>
        <fullName evidence="2">S-adenosyl-L-methionine-dependent methyltransferase</fullName>
    </submittedName>
</protein>
<dbReference type="STRING" id="50990.A0A4Y7QFH2"/>
<organism evidence="2 3">
    <name type="scientific">Rickenella mellea</name>
    <dbReference type="NCBI Taxonomy" id="50990"/>
    <lineage>
        <taxon>Eukaryota</taxon>
        <taxon>Fungi</taxon>
        <taxon>Dikarya</taxon>
        <taxon>Basidiomycota</taxon>
        <taxon>Agaricomycotina</taxon>
        <taxon>Agaricomycetes</taxon>
        <taxon>Hymenochaetales</taxon>
        <taxon>Rickenellaceae</taxon>
        <taxon>Rickenella</taxon>
    </lineage>
</organism>
<name>A0A4Y7QFH2_9AGAM</name>
<dbReference type="GO" id="GO:0032259">
    <property type="term" value="P:methylation"/>
    <property type="evidence" value="ECO:0007669"/>
    <property type="project" value="UniProtKB-KW"/>
</dbReference>
<dbReference type="CDD" id="cd02440">
    <property type="entry name" value="AdoMet_MTases"/>
    <property type="match status" value="1"/>
</dbReference>
<accession>A0A4Y7QFH2</accession>
<feature type="region of interest" description="Disordered" evidence="1">
    <location>
        <begin position="1"/>
        <end position="26"/>
    </location>
</feature>
<evidence type="ECO:0000256" key="1">
    <source>
        <dbReference type="SAM" id="MobiDB-lite"/>
    </source>
</evidence>
<dbReference type="OrthoDB" id="2013972at2759"/>
<dbReference type="GO" id="GO:0008168">
    <property type="term" value="F:methyltransferase activity"/>
    <property type="evidence" value="ECO:0007669"/>
    <property type="project" value="UniProtKB-KW"/>
</dbReference>
<dbReference type="Proteomes" id="UP000294933">
    <property type="component" value="Unassembled WGS sequence"/>
</dbReference>
<keyword evidence="2" id="KW-0808">Transferase</keyword>
<sequence length="365" mass="41320">MSEFTFTGSEDDDVLSGSNETADRQRTQVDDIDAQSNATSVYSFKSSRDGHTLFRLVQGRPFNAQNELYFLPADAIEFQRMERNHLMQLVFLGRLYIEPEKVQRVLRPTPGEQKRILDLGAGSGSWCIAMAHEFPLAEVIGVDLAPNTSCVPPPNCRFEFDDFNRGLPHYYGLFDIVHCRSVANGVKDFSWFISECAKCLKPGGMLLVTEGHQDILNSEKQLQARAYGSGGPGQSWLARAVFESCNIMKRRGSSVDGRGMLYELMTSCRLLDGVGEKVGYMPIGPWERGSTPDDDQRKQILGILTRQVLKELVRSLEPLFISERFPRRLIQQFVDGTAEELNELKEHMYARFFYAYGTRNSEGFH</sequence>
<evidence type="ECO:0000313" key="2">
    <source>
        <dbReference type="EMBL" id="TDL26106.1"/>
    </source>
</evidence>
<keyword evidence="3" id="KW-1185">Reference proteome</keyword>
<dbReference type="PANTHER" id="PTHR43591">
    <property type="entry name" value="METHYLTRANSFERASE"/>
    <property type="match status" value="1"/>
</dbReference>
<reference evidence="2 3" key="1">
    <citation type="submission" date="2018-06" db="EMBL/GenBank/DDBJ databases">
        <title>A transcriptomic atlas of mushroom development highlights an independent origin of complex multicellularity.</title>
        <authorList>
            <consortium name="DOE Joint Genome Institute"/>
            <person name="Krizsan K."/>
            <person name="Almasi E."/>
            <person name="Merenyi Z."/>
            <person name="Sahu N."/>
            <person name="Viragh M."/>
            <person name="Koszo T."/>
            <person name="Mondo S."/>
            <person name="Kiss B."/>
            <person name="Balint B."/>
            <person name="Kues U."/>
            <person name="Barry K."/>
            <person name="Hegedus J.C."/>
            <person name="Henrissat B."/>
            <person name="Johnson J."/>
            <person name="Lipzen A."/>
            <person name="Ohm R."/>
            <person name="Nagy I."/>
            <person name="Pangilinan J."/>
            <person name="Yan J."/>
            <person name="Xiong Y."/>
            <person name="Grigoriev I.V."/>
            <person name="Hibbett D.S."/>
            <person name="Nagy L.G."/>
        </authorList>
    </citation>
    <scope>NUCLEOTIDE SEQUENCE [LARGE SCALE GENOMIC DNA]</scope>
    <source>
        <strain evidence="2 3">SZMC22713</strain>
    </source>
</reference>
<evidence type="ECO:0000313" key="3">
    <source>
        <dbReference type="Proteomes" id="UP000294933"/>
    </source>
</evidence>
<dbReference type="AlphaFoldDB" id="A0A4Y7QFH2"/>